<dbReference type="AlphaFoldDB" id="A0AAV9I0I5"/>
<name>A0AAV9I0I5_9PEZI</name>
<feature type="compositionally biased region" description="Low complexity" evidence="1">
    <location>
        <begin position="247"/>
        <end position="259"/>
    </location>
</feature>
<evidence type="ECO:0000259" key="2">
    <source>
        <dbReference type="Pfam" id="PF26118"/>
    </source>
</evidence>
<feature type="compositionally biased region" description="Low complexity" evidence="1">
    <location>
        <begin position="104"/>
        <end position="113"/>
    </location>
</feature>
<protein>
    <recommendedName>
        <fullName evidence="2">DUF8035 domain-containing protein</fullName>
    </recommendedName>
</protein>
<reference evidence="3" key="2">
    <citation type="submission" date="2023-06" db="EMBL/GenBank/DDBJ databases">
        <authorList>
            <consortium name="Lawrence Berkeley National Laboratory"/>
            <person name="Mondo S.J."/>
            <person name="Hensen N."/>
            <person name="Bonometti L."/>
            <person name="Westerberg I."/>
            <person name="Brannstrom I.O."/>
            <person name="Guillou S."/>
            <person name="Cros-Aarteil S."/>
            <person name="Calhoun S."/>
            <person name="Haridas S."/>
            <person name="Kuo A."/>
            <person name="Pangilinan J."/>
            <person name="Riley R."/>
            <person name="Labutti K."/>
            <person name="Andreopoulos B."/>
            <person name="Lipzen A."/>
            <person name="Chen C."/>
            <person name="Yanf M."/>
            <person name="Daum C."/>
            <person name="Ng V."/>
            <person name="Clum A."/>
            <person name="Steindorff A."/>
            <person name="Ohm R."/>
            <person name="Martin F."/>
            <person name="Silar P."/>
            <person name="Natvig D."/>
            <person name="Lalanne C."/>
            <person name="Gautier V."/>
            <person name="Ament-Velasquez S.L."/>
            <person name="Kruys A."/>
            <person name="Hutchinson M.I."/>
            <person name="Powell A.J."/>
            <person name="Barry K."/>
            <person name="Miller A.N."/>
            <person name="Grigoriev I.V."/>
            <person name="Debuchy R."/>
            <person name="Gladieux P."/>
            <person name="Thoren M.H."/>
            <person name="Johannesson H."/>
        </authorList>
    </citation>
    <scope>NUCLEOTIDE SEQUENCE</scope>
    <source>
        <strain evidence="3">PSN324</strain>
    </source>
</reference>
<feature type="region of interest" description="Disordered" evidence="1">
    <location>
        <begin position="203"/>
        <end position="277"/>
    </location>
</feature>
<feature type="domain" description="DUF8035" evidence="2">
    <location>
        <begin position="272"/>
        <end position="325"/>
    </location>
</feature>
<feature type="compositionally biased region" description="Basic residues" evidence="1">
    <location>
        <begin position="228"/>
        <end position="246"/>
    </location>
</feature>
<feature type="compositionally biased region" description="Basic and acidic residues" evidence="1">
    <location>
        <begin position="50"/>
        <end position="93"/>
    </location>
</feature>
<dbReference type="InterPro" id="IPR058348">
    <property type="entry name" value="DUF8035"/>
</dbReference>
<evidence type="ECO:0000256" key="1">
    <source>
        <dbReference type="SAM" id="MobiDB-lite"/>
    </source>
</evidence>
<evidence type="ECO:0000313" key="3">
    <source>
        <dbReference type="EMBL" id="KAK4466578.1"/>
    </source>
</evidence>
<dbReference type="Proteomes" id="UP001321749">
    <property type="component" value="Unassembled WGS sequence"/>
</dbReference>
<gene>
    <name evidence="3" type="ORF">QBC42DRAFT_75712</name>
</gene>
<sequence length="560" mass="64309">MAFRSGAPDLVRERDRFEYERDRGRFGDIHERFEEDDDRVYVRRKPSRPAPREGSVDRRSRPPYEDEETVIREARRVVYDDERPRGIHRDLSPPRRFSPRRHSPPASEVSRSRVSVRESRFRSPSPDPMPRPGRLMRRQSSLDTFDHIRDRDRESYVTSSRRVDRSVPPYIDAHRPLPRSRALPPPRVYAERDYFDEISVTDRHGHRHEEEHYHGYPERVHEKEVVRTRRRSVSRSSKSRRRHRSRSSSTSSSSSSSSSGGTALTSKSEYPKKGKTRIPARLVSKRALIDLGYPFVEEGKTIIVQKALGQKNIDDLLKLSDEYKKSEFEILAARSSAGDVIEERRTEIIEYTETEQPIIMPHRPAPSVVTAGGKGPVIINAQPAPGQPVEVVHTTAMVREHSPGTSYTTTSYDTTSYGTGTTTYDTLSTYTGTTATGHHYHHGHGHGPVVIEARPREVVSTHVPAGQLALVEQSRLVERRGSRDSDDLRSEIRHLERQLARRERHERHGSRELVHAKRLSTGELVLFEEEIETIEEPARGGVRIERDKRGRMSISVPRNR</sequence>
<comment type="caution">
    <text evidence="3">The sequence shown here is derived from an EMBL/GenBank/DDBJ whole genome shotgun (WGS) entry which is preliminary data.</text>
</comment>
<feature type="compositionally biased region" description="Basic and acidic residues" evidence="1">
    <location>
        <begin position="203"/>
        <end position="227"/>
    </location>
</feature>
<keyword evidence="4" id="KW-1185">Reference proteome</keyword>
<dbReference type="EMBL" id="MU864931">
    <property type="protein sequence ID" value="KAK4466578.1"/>
    <property type="molecule type" value="Genomic_DNA"/>
</dbReference>
<accession>A0AAV9I0I5</accession>
<proteinExistence type="predicted"/>
<organism evidence="3 4">
    <name type="scientific">Cladorrhinum samala</name>
    <dbReference type="NCBI Taxonomy" id="585594"/>
    <lineage>
        <taxon>Eukaryota</taxon>
        <taxon>Fungi</taxon>
        <taxon>Dikarya</taxon>
        <taxon>Ascomycota</taxon>
        <taxon>Pezizomycotina</taxon>
        <taxon>Sordariomycetes</taxon>
        <taxon>Sordariomycetidae</taxon>
        <taxon>Sordariales</taxon>
        <taxon>Podosporaceae</taxon>
        <taxon>Cladorrhinum</taxon>
    </lineage>
</organism>
<evidence type="ECO:0000313" key="4">
    <source>
        <dbReference type="Proteomes" id="UP001321749"/>
    </source>
</evidence>
<feature type="region of interest" description="Disordered" evidence="1">
    <location>
        <begin position="41"/>
        <end position="162"/>
    </location>
</feature>
<feature type="compositionally biased region" description="Basic and acidic residues" evidence="1">
    <location>
        <begin position="144"/>
        <end position="162"/>
    </location>
</feature>
<dbReference type="Pfam" id="PF26118">
    <property type="entry name" value="DUF8035"/>
    <property type="match status" value="1"/>
</dbReference>
<reference evidence="3" key="1">
    <citation type="journal article" date="2023" name="Mol. Phylogenet. Evol.">
        <title>Genome-scale phylogeny and comparative genomics of the fungal order Sordariales.</title>
        <authorList>
            <person name="Hensen N."/>
            <person name="Bonometti L."/>
            <person name="Westerberg I."/>
            <person name="Brannstrom I.O."/>
            <person name="Guillou S."/>
            <person name="Cros-Aarteil S."/>
            <person name="Calhoun S."/>
            <person name="Haridas S."/>
            <person name="Kuo A."/>
            <person name="Mondo S."/>
            <person name="Pangilinan J."/>
            <person name="Riley R."/>
            <person name="LaButti K."/>
            <person name="Andreopoulos B."/>
            <person name="Lipzen A."/>
            <person name="Chen C."/>
            <person name="Yan M."/>
            <person name="Daum C."/>
            <person name="Ng V."/>
            <person name="Clum A."/>
            <person name="Steindorff A."/>
            <person name="Ohm R.A."/>
            <person name="Martin F."/>
            <person name="Silar P."/>
            <person name="Natvig D.O."/>
            <person name="Lalanne C."/>
            <person name="Gautier V."/>
            <person name="Ament-Velasquez S.L."/>
            <person name="Kruys A."/>
            <person name="Hutchinson M.I."/>
            <person name="Powell A.J."/>
            <person name="Barry K."/>
            <person name="Miller A.N."/>
            <person name="Grigoriev I.V."/>
            <person name="Debuchy R."/>
            <person name="Gladieux P."/>
            <person name="Hiltunen Thoren M."/>
            <person name="Johannesson H."/>
        </authorList>
    </citation>
    <scope>NUCLEOTIDE SEQUENCE</scope>
    <source>
        <strain evidence="3">PSN324</strain>
    </source>
</reference>